<feature type="transmembrane region" description="Helical" evidence="1">
    <location>
        <begin position="114"/>
        <end position="137"/>
    </location>
</feature>
<feature type="signal peptide" evidence="2">
    <location>
        <begin position="1"/>
        <end position="18"/>
    </location>
</feature>
<sequence length="162" mass="17125">MLAVVVAPAVGFSAGAAARTWLAAAAEADRTQLTQVDAVLQSDPPPIDGSGEGVAWTGARWFSPAGVVVEGRVPVPADRGAVHGDHVPIWVTPTGERHRAPQTGSQIRQQAASIGLVSAFGTVLGAVFAYVGGVALLDRSRHRAWARGWSEVEPSWRRRMMR</sequence>
<evidence type="ECO:0000313" key="3">
    <source>
        <dbReference type="EMBL" id="MEI4272173.1"/>
    </source>
</evidence>
<keyword evidence="1" id="KW-1133">Transmembrane helix</keyword>
<accession>A0ABU8DU54</accession>
<organism evidence="3 4">
    <name type="scientific">Klenkia sesuvii</name>
    <dbReference type="NCBI Taxonomy" id="3103137"/>
    <lineage>
        <taxon>Bacteria</taxon>
        <taxon>Bacillati</taxon>
        <taxon>Actinomycetota</taxon>
        <taxon>Actinomycetes</taxon>
        <taxon>Geodermatophilales</taxon>
        <taxon>Geodermatophilaceae</taxon>
        <taxon>Klenkia</taxon>
    </lineage>
</organism>
<evidence type="ECO:0000313" key="4">
    <source>
        <dbReference type="Proteomes" id="UP001361570"/>
    </source>
</evidence>
<keyword evidence="4" id="KW-1185">Reference proteome</keyword>
<protein>
    <submittedName>
        <fullName evidence="3">Uncharacterized protein</fullName>
    </submittedName>
</protein>
<name>A0ABU8DU54_9ACTN</name>
<dbReference type="Proteomes" id="UP001361570">
    <property type="component" value="Unassembled WGS sequence"/>
</dbReference>
<keyword evidence="2" id="KW-0732">Signal</keyword>
<feature type="chain" id="PRO_5046787740" evidence="2">
    <location>
        <begin position="19"/>
        <end position="162"/>
    </location>
</feature>
<dbReference type="EMBL" id="JBAPLU010000009">
    <property type="protein sequence ID" value="MEI4272173.1"/>
    <property type="molecule type" value="Genomic_DNA"/>
</dbReference>
<keyword evidence="1" id="KW-0472">Membrane</keyword>
<dbReference type="PANTHER" id="PTHR42305:SF1">
    <property type="entry name" value="MEMBRANE PROTEIN RV1733C-RELATED"/>
    <property type="match status" value="1"/>
</dbReference>
<keyword evidence="1" id="KW-0812">Transmembrane</keyword>
<comment type="caution">
    <text evidence="3">The sequence shown here is derived from an EMBL/GenBank/DDBJ whole genome shotgun (WGS) entry which is preliminary data.</text>
</comment>
<evidence type="ECO:0000256" key="1">
    <source>
        <dbReference type="SAM" id="Phobius"/>
    </source>
</evidence>
<proteinExistence type="predicted"/>
<dbReference type="PANTHER" id="PTHR42305">
    <property type="entry name" value="MEMBRANE PROTEIN RV1733C-RELATED"/>
    <property type="match status" value="1"/>
</dbReference>
<dbReference type="InterPro" id="IPR039708">
    <property type="entry name" value="MT1774/Rv1733c-like"/>
</dbReference>
<reference evidence="3 4" key="1">
    <citation type="submission" date="2024-03" db="EMBL/GenBank/DDBJ databases">
        <title>Draft genome sequence of Klenkia sp. LSe6-5.</title>
        <authorList>
            <person name="Duangmal K."/>
            <person name="Chantavorakit T."/>
        </authorList>
    </citation>
    <scope>NUCLEOTIDE SEQUENCE [LARGE SCALE GENOMIC DNA]</scope>
    <source>
        <strain evidence="3 4">LSe6-5</strain>
    </source>
</reference>
<evidence type="ECO:0000256" key="2">
    <source>
        <dbReference type="SAM" id="SignalP"/>
    </source>
</evidence>
<gene>
    <name evidence="3" type="ORF">TEK04_10600</name>
</gene>